<comment type="caution">
    <text evidence="5">The sequence shown here is derived from an EMBL/GenBank/DDBJ whole genome shotgun (WGS) entry which is preliminary data.</text>
</comment>
<dbReference type="PANTHER" id="PTHR10039">
    <property type="entry name" value="AMELOGENIN"/>
    <property type="match status" value="1"/>
</dbReference>
<keyword evidence="6" id="KW-1185">Reference proteome</keyword>
<reference evidence="5 6" key="1">
    <citation type="submission" date="2018-11" db="EMBL/GenBank/DDBJ databases">
        <title>Genome assembly of Steccherinum ochraceum LE-BIN_3174, the white-rot fungus of the Steccherinaceae family (The Residual Polyporoid clade, Polyporales, Basidiomycota).</title>
        <authorList>
            <person name="Fedorova T.V."/>
            <person name="Glazunova O.A."/>
            <person name="Landesman E.O."/>
            <person name="Moiseenko K.V."/>
            <person name="Psurtseva N.V."/>
            <person name="Savinova O.S."/>
            <person name="Shakhova N.V."/>
            <person name="Tyazhelova T.V."/>
            <person name="Vasina D.V."/>
        </authorList>
    </citation>
    <scope>NUCLEOTIDE SEQUENCE [LARGE SCALE GENOMIC DNA]</scope>
    <source>
        <strain evidence="5 6">LE-BIN_3174</strain>
    </source>
</reference>
<dbReference type="STRING" id="92696.A0A4R0RAE0"/>
<feature type="region of interest" description="Disordered" evidence="3">
    <location>
        <begin position="992"/>
        <end position="1012"/>
    </location>
</feature>
<feature type="coiled-coil region" evidence="2">
    <location>
        <begin position="1897"/>
        <end position="1924"/>
    </location>
</feature>
<dbReference type="InterPro" id="IPR056884">
    <property type="entry name" value="NPHP3-like_N"/>
</dbReference>
<evidence type="ECO:0000313" key="6">
    <source>
        <dbReference type="Proteomes" id="UP000292702"/>
    </source>
</evidence>
<evidence type="ECO:0000256" key="3">
    <source>
        <dbReference type="SAM" id="MobiDB-lite"/>
    </source>
</evidence>
<evidence type="ECO:0000256" key="1">
    <source>
        <dbReference type="ARBA" id="ARBA00022737"/>
    </source>
</evidence>
<dbReference type="SUPFAM" id="SSF52540">
    <property type="entry name" value="P-loop containing nucleoside triphosphate hydrolases"/>
    <property type="match status" value="1"/>
</dbReference>
<feature type="compositionally biased region" description="Low complexity" evidence="3">
    <location>
        <begin position="959"/>
        <end position="972"/>
    </location>
</feature>
<dbReference type="Pfam" id="PF24883">
    <property type="entry name" value="NPHP3_N"/>
    <property type="match status" value="2"/>
</dbReference>
<keyword evidence="2" id="KW-0175">Coiled coil</keyword>
<feature type="region of interest" description="Disordered" evidence="3">
    <location>
        <begin position="1"/>
        <end position="47"/>
    </location>
</feature>
<accession>A0A4R0RAE0</accession>
<organism evidence="5 6">
    <name type="scientific">Steccherinum ochraceum</name>
    <dbReference type="NCBI Taxonomy" id="92696"/>
    <lineage>
        <taxon>Eukaryota</taxon>
        <taxon>Fungi</taxon>
        <taxon>Dikarya</taxon>
        <taxon>Basidiomycota</taxon>
        <taxon>Agaricomycotina</taxon>
        <taxon>Agaricomycetes</taxon>
        <taxon>Polyporales</taxon>
        <taxon>Steccherinaceae</taxon>
        <taxon>Steccherinum</taxon>
    </lineage>
</organism>
<feature type="compositionally biased region" description="Polar residues" evidence="3">
    <location>
        <begin position="19"/>
        <end position="47"/>
    </location>
</feature>
<dbReference type="CDD" id="cd21037">
    <property type="entry name" value="MLKL_NTD"/>
    <property type="match status" value="2"/>
</dbReference>
<dbReference type="Gene3D" id="3.40.50.300">
    <property type="entry name" value="P-loop containing nucleotide triphosphate hydrolases"/>
    <property type="match status" value="2"/>
</dbReference>
<gene>
    <name evidence="5" type="ORF">EIP91_009924</name>
</gene>
<evidence type="ECO:0000259" key="4">
    <source>
        <dbReference type="Pfam" id="PF24883"/>
    </source>
</evidence>
<sequence>MKKFKSFLQSRPPSPPPATGSTLSASLPSPARTPTSTLPATRSPSSQERAWTKAWAGFKDFATFTGQAVETSLPLVAAAVDTVPIAKGVVGGLVAVLDIVKTTRDNKDKIASTISRLGRLEEMVQRGGDQVQKSWNHHGFRLADVLRTLLDMKERNIVSEILTSKHDQDEILDCVSRIDVVLADFDLELGIQTLDTVVQVQAGLNDLTTMVSDGLASTAPRSRLNNSEDMGYFAARKASKRTSCLEGTRIQILTEIDSWFNEDCPLLWLNGMAGTGKSTIADSFYATQKKSGVHVAGAFCSRDSEKTNDLFRIFPSLAYQLTLTHKAYHSALEAALERESSPRQLDLPGQLETLILGPLFSIPVEERFLVLLLIDAPDECQGDGAHDILVDTLLSCANRLSDARVKVFISSRPAPALYAKFKAGGSDQPHGRMIVFGETEHQNVHHDIRSYVQDQLRKVQEKDPAFTFGSDDVDMIMKASHPLFIFASTVCAHISGRDTAGFRVDHDERLRRIKLHISTAKRHTPTSSGGPVEGGVAQVMVSLGGLYQIVVEDAFHFDSAETAEKAKSVLSCVIILFSPLGAGPLAELLGGDYTSQKIRGLLHGLHSVLNVPNDNTQPIRAFHASFYDYLTSPGPKPMSLVPSIYHRQLALCCIQMMTRMLVKDNICELDVKAWYPKNEIEERRRTFVSPALEYACQHWFDHLAASGKGRELDCVVEPLLEFTSRCLVRWVEVLVITETQLRTIAKLSPVEQLSSVLSGCSRTHKGKIAQIVQYMTNIHEVEAAFAIHSSTSPLRIYAAMISYRETLQSQRATPFRLSSRPVRLFPSVRFSDELDTMDFGARLRCERSSWTETSGLRRAITGMENWAQEIVTWSTTEEPDLEALVPMYEIIETHANTFRSCFKSFEADFCYLFHPHDTISCIEDLKQDIKKAEQGIGRLFLLTQEMPSQLFAHGPAPPSSSLSSLPTANSPRSPIPVPPSVNLSYKPADVQLSPTLTPPGTTALRPNTKDSSAENQAWEKAWAGLKAFGVIAGQGVETTLPLVAAAADTFPIAKGVVAGLVAVLDIAKTTKDNKEKIESTILRLRRLQETVQSGGEEVLRSWNDHGPRLAEVLRTLVDMKERGRVSAILASKHDQSKVLECVNNIDIIIRDFGLQLDIQVLGGISRVEAQVNNILRQGQAPASSLDRLNHSESMAHEAGRKARRRTACLEGTRTQIIAELNSWLLAPQDPPVFWLNGMAGTGKSTIADSLYVAAQKHGLHVAGVFCSRESEATSDVFRVIPSLAYQLAFHHKAYHSTLTAALDTDILYLQNLDLQQQLEKLILEPLAKLTDEAVSPILLLVDAPDECQGNENVRSLVDAVLAFADRFCKTRIKFFMSSRPALEISSRFKSDDLRARYERMLVLHEAEYLDVRQDILMFVHDRLQRVKEKDSSFTFSSADINEITEMSQPLFIFASTVCAHISGRDTEGFHIDHNQRLKRIKLHISTAKRDTSAFPGEPVDKNVDQIMASLGGLYQIVMEDAFRFDSAEKVEQAKLVLASVILLFRPLNPRTLAKLLGGHNSSQTIRALLHGLHSVISVPEDDTQPIRTFHASFHDYLTSPALEIASKYYIEPSVYHCEIALCCIRTMTLMLVKDNICDLTIKAWYSREDIQELRPKFISPALDYASQHWLDHLRESRKGRDLDRIVAPLLEFTSTCLLRWIEVLVITRAQIGEELAEQIGDVLSICSRSHKSTISQIVQYLEDIDEVVTHYHIRGCTSPLRIYAALVSYRQERTGWLPSRARRLIGKPNRLFSQIQLATELKDVDFPTRCVIEIDGWKAIPEWNVVLEELDVLIQEIAVWSEECPEISSNVLELWAKRMKACRDELADQVRNADDFCFNHRYPPRFTWGDKEEDRDASQAQHAVNNLRRRVEKLVEILEFLLQSPHKRGSNLWELRLRWLRSTGLSETYTYMNHVDTIFS</sequence>
<evidence type="ECO:0000256" key="2">
    <source>
        <dbReference type="SAM" id="Coils"/>
    </source>
</evidence>
<dbReference type="OrthoDB" id="4760524at2759"/>
<name>A0A4R0RAE0_9APHY</name>
<dbReference type="PANTHER" id="PTHR10039:SF14">
    <property type="entry name" value="NACHT DOMAIN-CONTAINING PROTEIN"/>
    <property type="match status" value="1"/>
</dbReference>
<dbReference type="InterPro" id="IPR059179">
    <property type="entry name" value="MLKL-like_MCAfunc"/>
</dbReference>
<keyword evidence="1" id="KW-0677">Repeat</keyword>
<feature type="domain" description="Nephrocystin 3-like N-terminal" evidence="4">
    <location>
        <begin position="255"/>
        <end position="412"/>
    </location>
</feature>
<evidence type="ECO:0000313" key="5">
    <source>
        <dbReference type="EMBL" id="TCD60538.1"/>
    </source>
</evidence>
<feature type="domain" description="Nephrocystin 3-like N-terminal" evidence="4">
    <location>
        <begin position="1219"/>
        <end position="1379"/>
    </location>
</feature>
<dbReference type="Proteomes" id="UP000292702">
    <property type="component" value="Unassembled WGS sequence"/>
</dbReference>
<dbReference type="EMBL" id="RWJN01000581">
    <property type="protein sequence ID" value="TCD60538.1"/>
    <property type="molecule type" value="Genomic_DNA"/>
</dbReference>
<dbReference type="InterPro" id="IPR027417">
    <property type="entry name" value="P-loop_NTPase"/>
</dbReference>
<feature type="region of interest" description="Disordered" evidence="3">
    <location>
        <begin position="952"/>
        <end position="980"/>
    </location>
</feature>
<proteinExistence type="predicted"/>
<protein>
    <recommendedName>
        <fullName evidence="4">Nephrocystin 3-like N-terminal domain-containing protein</fullName>
    </recommendedName>
</protein>